<dbReference type="Proteomes" id="UP000317909">
    <property type="component" value="Chromosome"/>
</dbReference>
<sequence length="238" mass="26491">MTKVIDSIQYHVWSDALHARELARQTENEWDRGAYVRWAIQTAWSAFENVCTDTLQASGLGMRFKERFDAAVDAQGLQRVSWGHGIWQQLLGVYKTRKTFAHVVPAISHQTLLSSVSDAENAISVLRDGIKAVLDLAGHPHPVWVNDDNDRGWYGPRGGGGLVASLTAVHAGADENDDQVIRIAYVLKGKEHVCEIAPPGADYRALLDQLTVNLNVPVERIRAYRGQEMIVEESPNLR</sequence>
<dbReference type="AlphaFoldDB" id="A0A517TZ54"/>
<organism evidence="1 2">
    <name type="scientific">Lacipirellula limnantheis</name>
    <dbReference type="NCBI Taxonomy" id="2528024"/>
    <lineage>
        <taxon>Bacteria</taxon>
        <taxon>Pseudomonadati</taxon>
        <taxon>Planctomycetota</taxon>
        <taxon>Planctomycetia</taxon>
        <taxon>Pirellulales</taxon>
        <taxon>Lacipirellulaceae</taxon>
        <taxon>Lacipirellula</taxon>
    </lineage>
</organism>
<proteinExistence type="predicted"/>
<evidence type="ECO:0000313" key="2">
    <source>
        <dbReference type="Proteomes" id="UP000317909"/>
    </source>
</evidence>
<accession>A0A517TZ54</accession>
<keyword evidence="2" id="KW-1185">Reference proteome</keyword>
<name>A0A517TZ54_9BACT</name>
<gene>
    <name evidence="1" type="ORF">I41_28410</name>
</gene>
<protein>
    <submittedName>
        <fullName evidence="1">Uncharacterized protein</fullName>
    </submittedName>
</protein>
<dbReference type="OrthoDB" id="3078739at2"/>
<reference evidence="1 2" key="1">
    <citation type="submission" date="2019-02" db="EMBL/GenBank/DDBJ databases">
        <title>Deep-cultivation of Planctomycetes and their phenomic and genomic characterization uncovers novel biology.</title>
        <authorList>
            <person name="Wiegand S."/>
            <person name="Jogler M."/>
            <person name="Boedeker C."/>
            <person name="Pinto D."/>
            <person name="Vollmers J."/>
            <person name="Rivas-Marin E."/>
            <person name="Kohn T."/>
            <person name="Peeters S.H."/>
            <person name="Heuer A."/>
            <person name="Rast P."/>
            <person name="Oberbeckmann S."/>
            <person name="Bunk B."/>
            <person name="Jeske O."/>
            <person name="Meyerdierks A."/>
            <person name="Storesund J.E."/>
            <person name="Kallscheuer N."/>
            <person name="Luecker S."/>
            <person name="Lage O.M."/>
            <person name="Pohl T."/>
            <person name="Merkel B.J."/>
            <person name="Hornburger P."/>
            <person name="Mueller R.-W."/>
            <person name="Bruemmer F."/>
            <person name="Labrenz M."/>
            <person name="Spormann A.M."/>
            <person name="Op den Camp H."/>
            <person name="Overmann J."/>
            <person name="Amann R."/>
            <person name="Jetten M.S.M."/>
            <person name="Mascher T."/>
            <person name="Medema M.H."/>
            <person name="Devos D.P."/>
            <person name="Kaster A.-K."/>
            <person name="Ovreas L."/>
            <person name="Rohde M."/>
            <person name="Galperin M.Y."/>
            <person name="Jogler C."/>
        </authorList>
    </citation>
    <scope>NUCLEOTIDE SEQUENCE [LARGE SCALE GENOMIC DNA]</scope>
    <source>
        <strain evidence="1 2">I41</strain>
    </source>
</reference>
<dbReference type="RefSeq" id="WP_145433214.1">
    <property type="nucleotide sequence ID" value="NZ_CP036339.1"/>
</dbReference>
<evidence type="ECO:0000313" key="1">
    <source>
        <dbReference type="EMBL" id="QDT73651.1"/>
    </source>
</evidence>
<dbReference type="KEGG" id="llh:I41_28410"/>
<dbReference type="EMBL" id="CP036339">
    <property type="protein sequence ID" value="QDT73651.1"/>
    <property type="molecule type" value="Genomic_DNA"/>
</dbReference>